<dbReference type="InterPro" id="IPR015353">
    <property type="entry name" value="Rubisco_LSMT_subst-bd"/>
</dbReference>
<dbReference type="SMR" id="A0A7G2ETX8"/>
<evidence type="ECO:0000256" key="6">
    <source>
        <dbReference type="ARBA" id="ARBA00022840"/>
    </source>
</evidence>
<dbReference type="Gene3D" id="3.90.1420.10">
    <property type="entry name" value="Rubisco LSMT, substrate-binding domain"/>
    <property type="match status" value="1"/>
</dbReference>
<dbReference type="GO" id="GO:0016887">
    <property type="term" value="F:ATP hydrolysis activity"/>
    <property type="evidence" value="ECO:0007669"/>
    <property type="project" value="InterPro"/>
</dbReference>
<evidence type="ECO:0000256" key="7">
    <source>
        <dbReference type="ARBA" id="ARBA00022989"/>
    </source>
</evidence>
<dbReference type="InterPro" id="IPR013525">
    <property type="entry name" value="ABC2_TM"/>
</dbReference>
<evidence type="ECO:0000313" key="11">
    <source>
        <dbReference type="EMBL" id="CAD5325862.1"/>
    </source>
</evidence>
<evidence type="ECO:0000313" key="12">
    <source>
        <dbReference type="Proteomes" id="UP000516314"/>
    </source>
</evidence>
<dbReference type="EMBL" id="LR881468">
    <property type="protein sequence ID" value="CAD5325862.1"/>
    <property type="molecule type" value="Genomic_DNA"/>
</dbReference>
<dbReference type="PANTHER" id="PTHR48041">
    <property type="entry name" value="ABC TRANSPORTER G FAMILY MEMBER 28"/>
    <property type="match status" value="1"/>
</dbReference>
<dbReference type="FunFam" id="3.40.50.300:FF:000530">
    <property type="entry name" value="ABC transporter G family member 6"/>
    <property type="match status" value="1"/>
</dbReference>
<dbReference type="InterPro" id="IPR050352">
    <property type="entry name" value="ABCG_transporters"/>
</dbReference>
<dbReference type="PANTHER" id="PTHR48041:SF11">
    <property type="entry name" value="ABC TRANSPORTER G FAMILY MEMBER 16"/>
    <property type="match status" value="1"/>
</dbReference>
<dbReference type="InterPro" id="IPR046341">
    <property type="entry name" value="SET_dom_sf"/>
</dbReference>
<dbReference type="Pfam" id="PF00856">
    <property type="entry name" value="SET"/>
    <property type="match status" value="1"/>
</dbReference>
<dbReference type="PROSITE" id="PS50893">
    <property type="entry name" value="ABC_TRANSPORTER_2"/>
    <property type="match status" value="1"/>
</dbReference>
<dbReference type="Pfam" id="PF09273">
    <property type="entry name" value="Rubis-subs-bind"/>
    <property type="match status" value="1"/>
</dbReference>
<feature type="transmembrane region" description="Helical" evidence="9">
    <location>
        <begin position="483"/>
        <end position="504"/>
    </location>
</feature>
<evidence type="ECO:0000256" key="4">
    <source>
        <dbReference type="ARBA" id="ARBA00022692"/>
    </source>
</evidence>
<evidence type="ECO:0000256" key="2">
    <source>
        <dbReference type="ARBA" id="ARBA00005814"/>
    </source>
</evidence>
<keyword evidence="3" id="KW-0813">Transport</keyword>
<keyword evidence="4 9" id="KW-0812">Transmembrane</keyword>
<evidence type="ECO:0000259" key="10">
    <source>
        <dbReference type="PROSITE" id="PS50893"/>
    </source>
</evidence>
<evidence type="ECO:0000256" key="1">
    <source>
        <dbReference type="ARBA" id="ARBA00004141"/>
    </source>
</evidence>
<keyword evidence="7 9" id="KW-1133">Transmembrane helix</keyword>
<dbReference type="SMART" id="SM00382">
    <property type="entry name" value="AAA"/>
    <property type="match status" value="1"/>
</dbReference>
<evidence type="ECO:0000256" key="5">
    <source>
        <dbReference type="ARBA" id="ARBA00022741"/>
    </source>
</evidence>
<keyword evidence="8 9" id="KW-0472">Membrane</keyword>
<evidence type="ECO:0000256" key="9">
    <source>
        <dbReference type="SAM" id="Phobius"/>
    </source>
</evidence>
<feature type="transmembrane region" description="Helical" evidence="9">
    <location>
        <begin position="525"/>
        <end position="551"/>
    </location>
</feature>
<evidence type="ECO:0000256" key="8">
    <source>
        <dbReference type="ARBA" id="ARBA00023136"/>
    </source>
</evidence>
<comment type="similarity">
    <text evidence="2">Belongs to the ABC transporter superfamily. ABCG family. Eye pigment precursor importer (TC 3.A.1.204) subfamily.</text>
</comment>
<dbReference type="Gene3D" id="3.90.1410.10">
    <property type="entry name" value="set domain protein methyltransferase, domain 1"/>
    <property type="match status" value="1"/>
</dbReference>
<proteinExistence type="inferred from homology"/>
<dbReference type="InterPro" id="IPR003593">
    <property type="entry name" value="AAA+_ATPase"/>
</dbReference>
<gene>
    <name evidence="11" type="ORF">AT9943_LOCUS13669</name>
</gene>
<dbReference type="GO" id="GO:0140359">
    <property type="term" value="F:ABC-type transporter activity"/>
    <property type="evidence" value="ECO:0007669"/>
    <property type="project" value="InterPro"/>
</dbReference>
<organism evidence="11 12">
    <name type="scientific">Arabidopsis thaliana</name>
    <name type="common">Mouse-ear cress</name>
    <dbReference type="NCBI Taxonomy" id="3702"/>
    <lineage>
        <taxon>Eukaryota</taxon>
        <taxon>Viridiplantae</taxon>
        <taxon>Streptophyta</taxon>
        <taxon>Embryophyta</taxon>
        <taxon>Tracheophyta</taxon>
        <taxon>Spermatophyta</taxon>
        <taxon>Magnoliopsida</taxon>
        <taxon>eudicotyledons</taxon>
        <taxon>Gunneridae</taxon>
        <taxon>Pentapetalae</taxon>
        <taxon>rosids</taxon>
        <taxon>malvids</taxon>
        <taxon>Brassicales</taxon>
        <taxon>Brassicaceae</taxon>
        <taxon>Camelineae</taxon>
        <taxon>Arabidopsis</taxon>
    </lineage>
</organism>
<feature type="transmembrane region" description="Helical" evidence="9">
    <location>
        <begin position="557"/>
        <end position="581"/>
    </location>
</feature>
<keyword evidence="6" id="KW-0067">ATP-binding</keyword>
<dbReference type="Pfam" id="PF01061">
    <property type="entry name" value="ABC2_membrane"/>
    <property type="match status" value="1"/>
</dbReference>
<dbReference type="PROSITE" id="PS00211">
    <property type="entry name" value="ABC_TRANSPORTER_1"/>
    <property type="match status" value="1"/>
</dbReference>
<dbReference type="InterPro" id="IPR044431">
    <property type="entry name" value="SET_RBCMT"/>
</dbReference>
<dbReference type="GO" id="GO:0016279">
    <property type="term" value="F:protein-lysine N-methyltransferase activity"/>
    <property type="evidence" value="ECO:0007669"/>
    <property type="project" value="InterPro"/>
</dbReference>
<dbReference type="CDD" id="cd19179">
    <property type="entry name" value="SET_RBCMT"/>
    <property type="match status" value="1"/>
</dbReference>
<feature type="transmembrane region" description="Helical" evidence="9">
    <location>
        <begin position="588"/>
        <end position="610"/>
    </location>
</feature>
<protein>
    <submittedName>
        <fullName evidence="11">(thale cress) hypothetical protein</fullName>
    </submittedName>
</protein>
<dbReference type="SUPFAM" id="SSF52540">
    <property type="entry name" value="P-loop containing nucleoside triphosphate hydrolases"/>
    <property type="match status" value="1"/>
</dbReference>
<dbReference type="InterPro" id="IPR017871">
    <property type="entry name" value="ABC_transporter-like_CS"/>
</dbReference>
<keyword evidence="5" id="KW-0547">Nucleotide-binding</keyword>
<dbReference type="Proteomes" id="UP000516314">
    <property type="component" value="Chromosome 3"/>
</dbReference>
<dbReference type="InterPro" id="IPR027417">
    <property type="entry name" value="P-loop_NTPase"/>
</dbReference>
<comment type="subcellular location">
    <subcellularLocation>
        <location evidence="1">Membrane</location>
        <topology evidence="1">Multi-pass membrane protein</topology>
    </subcellularLocation>
</comment>
<dbReference type="InterPro" id="IPR003439">
    <property type="entry name" value="ABC_transporter-like_ATP-bd"/>
</dbReference>
<dbReference type="Pfam" id="PF00005">
    <property type="entry name" value="ABC_tran"/>
    <property type="match status" value="1"/>
</dbReference>
<name>A0A7G2ETX8_ARATH</name>
<dbReference type="GO" id="GO:0016020">
    <property type="term" value="C:membrane"/>
    <property type="evidence" value="ECO:0007669"/>
    <property type="project" value="UniProtKB-SubCell"/>
</dbReference>
<dbReference type="InterPro" id="IPR001214">
    <property type="entry name" value="SET_dom"/>
</dbReference>
<feature type="domain" description="ABC transporter" evidence="10">
    <location>
        <begin position="88"/>
        <end position="332"/>
    </location>
</feature>
<dbReference type="GO" id="GO:0005524">
    <property type="term" value="F:ATP binding"/>
    <property type="evidence" value="ECO:0007669"/>
    <property type="project" value="UniProtKB-KW"/>
</dbReference>
<evidence type="ECO:0000256" key="3">
    <source>
        <dbReference type="ARBA" id="ARBA00022448"/>
    </source>
</evidence>
<accession>A0A7G2ETX8</accession>
<dbReference type="FunFam" id="3.90.1420.10:FF:000012">
    <property type="entry name" value="Predicted protein"/>
    <property type="match status" value="1"/>
</dbReference>
<reference evidence="11 12" key="1">
    <citation type="submission" date="2020-09" db="EMBL/GenBank/DDBJ databases">
        <authorList>
            <person name="Ashkenazy H."/>
        </authorList>
    </citation>
    <scope>NUCLEOTIDE SEQUENCE [LARGE SCALE GENOMIC DNA]</scope>
    <source>
        <strain evidence="12">cv. Cdm-0</strain>
    </source>
</reference>
<dbReference type="SUPFAM" id="SSF82199">
    <property type="entry name" value="SET domain"/>
    <property type="match status" value="1"/>
</dbReference>
<sequence length="1169" mass="130823">MSRILVEDDNATPFHSMEIISSSLTLGQLLKNVSDVRKVEVGDETPVHEFFDRDGSSLDGDNDHLMRPVPFVLSFNNLTYNVSVRRKLDFHDLVPWRRTSFSKTKTLLDNISGETRDGEILAVLGASGSGKSTLIDALANRIAKGSLKGTVTLNGEALQSRMLKVISAYVMQDDLLFPMLTVEETLMFAAEFRLPRSLPKSKKKLRVQALIDQLGIRNAAKTIIGDEGHRGISGGERRRVSIGIDIIHDPIVLFLDEPTSGLDSTSAFMVVKVLKRIAESGSIVIMSIHQPSHRVLSLLDRLIFLSRGHTVFSGSPASLPSFFAGFGNPIPENENQTEFALDLIRELEGSAGGTRGLVEFNKKWQEMKKQSNPQTLTPPASPNPNLTLKEAISASISRGKLVSGGGGGSSVINHGGGTLAVPAFANPFWIEIKTLTRRSILNSRRQPELLGMRLATVIVTGFILATVFWRLDNSPKGVQERLGFFAFAMSTMFYTCADALPVFLQERYIFMRETAYNAYRRSSYVLSHAIVTFPSLIFLSLAFAVTTFWAVGLEGGLMGFLFYCLIILASFWSGSSFVTFLSGVVPHVMLGYTIVVAILAYFLLFSGFFINRDRIPQYWIWFHYLSLVKYPYEAVLQNEFSDPTECFVRGVQLFDNSPLGELTYGMKLRLLDSVSRSIGMRISSSTCLTTGADVLKQQGVTQLSKWNCLLITVVKLFGFQQRRNVSSLAKRFSLAGKLTLELQTQASLDNNFLPWLERIAGAKITNTLSIGKSTYGRSLFASKVIYAGDCMLKVPFNAQITPDELPSDIRVLLSNEVGNIGMLAAVLIREKKMGQKSRWVPYISRLPQPAEMHSSIFWGEDELSMIRCSAVHQETVKQKAQIEKDFSFVAQAFKQHCPIVTERPDLEDFMYAYALVGSRAWENSKRISLIPFADFMNHDGLSASIVLRDEDNQLSEVTADRNYSPGDEVFIKYGEFSNATLMLDFGFTFPYNIHDEVQIQMDVPNDDPLRNMKLGLLQTHHTRTVKDINIFHSSCDTFTIKEVKSAIGKGKGIPQSLRAFARVLCCIIPQELNDLSKEAAQNDGRLARLPFKDGNRELEAHKILLSHINRLIEDHSVCIKEMEECYFVSQRFAVRRQMARDLLYGELRVLRSAAEWLNHYCTTLLSETM</sequence>
<dbReference type="Gene3D" id="3.40.50.300">
    <property type="entry name" value="P-loop containing nucleotide triphosphate hydrolases"/>
    <property type="match status" value="1"/>
</dbReference>
<dbReference type="InterPro" id="IPR036464">
    <property type="entry name" value="Rubisco_LSMT_subst-bd_sf"/>
</dbReference>
<dbReference type="FunFam" id="3.90.1410.10:FF:000005">
    <property type="entry name" value="Ribulose-1,5 bisphosphate carboxylase/oxygenase large subunit N-methyltransferase, chloroplastic"/>
    <property type="match status" value="1"/>
</dbReference>
<feature type="transmembrane region" description="Helical" evidence="9">
    <location>
        <begin position="450"/>
        <end position="471"/>
    </location>
</feature>
<dbReference type="AlphaFoldDB" id="A0A7G2ETX8"/>